<keyword evidence="1" id="KW-0472">Membrane</keyword>
<name>A0A1G9A693_9PSED</name>
<evidence type="ECO:0000313" key="2">
    <source>
        <dbReference type="EMBL" id="SDK22889.1"/>
    </source>
</evidence>
<dbReference type="Proteomes" id="UP000198706">
    <property type="component" value="Unassembled WGS sequence"/>
</dbReference>
<sequence>MFEPKNLFPLIALCFALAAAWRLLRSGGDRPDPAARTWLLMAVIFGAVSLVLRYFL</sequence>
<dbReference type="RefSeq" id="WP_169715800.1">
    <property type="nucleotide sequence ID" value="NZ_FNFD01000005.1"/>
</dbReference>
<keyword evidence="1" id="KW-1133">Transmembrane helix</keyword>
<gene>
    <name evidence="2" type="ORF">SAMN05216186_105113</name>
</gene>
<dbReference type="STRING" id="137658.SAMN05216186_105113"/>
<proteinExistence type="predicted"/>
<evidence type="ECO:0000256" key="1">
    <source>
        <dbReference type="SAM" id="Phobius"/>
    </source>
</evidence>
<dbReference type="AlphaFoldDB" id="A0A1G9A693"/>
<accession>A0A1G9A693</accession>
<evidence type="ECO:0000313" key="3">
    <source>
        <dbReference type="Proteomes" id="UP000198706"/>
    </source>
</evidence>
<feature type="transmembrane region" description="Helical" evidence="1">
    <location>
        <begin position="38"/>
        <end position="55"/>
    </location>
</feature>
<protein>
    <submittedName>
        <fullName evidence="2">Uncharacterized protein</fullName>
    </submittedName>
</protein>
<dbReference type="EMBL" id="FNFD01000005">
    <property type="protein sequence ID" value="SDK22889.1"/>
    <property type="molecule type" value="Genomic_DNA"/>
</dbReference>
<organism evidence="2 3">
    <name type="scientific">Pseudomonas indica</name>
    <dbReference type="NCBI Taxonomy" id="137658"/>
    <lineage>
        <taxon>Bacteria</taxon>
        <taxon>Pseudomonadati</taxon>
        <taxon>Pseudomonadota</taxon>
        <taxon>Gammaproteobacteria</taxon>
        <taxon>Pseudomonadales</taxon>
        <taxon>Pseudomonadaceae</taxon>
        <taxon>Pseudomonas</taxon>
    </lineage>
</organism>
<keyword evidence="3" id="KW-1185">Reference proteome</keyword>
<reference evidence="2 3" key="1">
    <citation type="submission" date="2016-10" db="EMBL/GenBank/DDBJ databases">
        <authorList>
            <person name="de Groot N.N."/>
        </authorList>
    </citation>
    <scope>NUCLEOTIDE SEQUENCE [LARGE SCALE GENOMIC DNA]</scope>
    <source>
        <strain evidence="2 3">JCM 21544</strain>
    </source>
</reference>
<keyword evidence="1" id="KW-0812">Transmembrane</keyword>